<accession>A0A1I5B847</accession>
<reference evidence="2" key="1">
    <citation type="submission" date="2016-10" db="EMBL/GenBank/DDBJ databases">
        <authorList>
            <person name="Varghese N."/>
            <person name="Submissions S."/>
        </authorList>
    </citation>
    <scope>NUCLEOTIDE SEQUENCE [LARGE SCALE GENOMIC DNA]</scope>
    <source>
        <strain evidence="2">N6PO6</strain>
    </source>
</reference>
<keyword evidence="2" id="KW-1185">Reference proteome</keyword>
<gene>
    <name evidence="1" type="ORF">SAMN05216516_11515</name>
</gene>
<dbReference type="AlphaFoldDB" id="A0A1I5B847"/>
<name>A0A1I5B847_9GAMM</name>
<organism evidence="1 2">
    <name type="scientific">Izhakiella capsodis</name>
    <dbReference type="NCBI Taxonomy" id="1367852"/>
    <lineage>
        <taxon>Bacteria</taxon>
        <taxon>Pseudomonadati</taxon>
        <taxon>Pseudomonadota</taxon>
        <taxon>Gammaproteobacteria</taxon>
        <taxon>Enterobacterales</taxon>
        <taxon>Erwiniaceae</taxon>
        <taxon>Izhakiella</taxon>
    </lineage>
</organism>
<dbReference type="Proteomes" id="UP000242222">
    <property type="component" value="Unassembled WGS sequence"/>
</dbReference>
<evidence type="ECO:0000313" key="1">
    <source>
        <dbReference type="EMBL" id="SFN70892.1"/>
    </source>
</evidence>
<evidence type="ECO:0000313" key="2">
    <source>
        <dbReference type="Proteomes" id="UP000242222"/>
    </source>
</evidence>
<dbReference type="STRING" id="1367852.SAMN05216516_11515"/>
<proteinExistence type="predicted"/>
<dbReference type="EMBL" id="FOVC01000015">
    <property type="protein sequence ID" value="SFN70892.1"/>
    <property type="molecule type" value="Genomic_DNA"/>
</dbReference>
<sequence length="30" mass="3529">MILSVTINDSRWNRLTGVMCKFTANFYYAL</sequence>
<protein>
    <submittedName>
        <fullName evidence="1">Uncharacterized protein</fullName>
    </submittedName>
</protein>